<evidence type="ECO:0000313" key="1">
    <source>
        <dbReference type="EMBL" id="GFG95330.1"/>
    </source>
</evidence>
<dbReference type="EMBL" id="BLLA01000001">
    <property type="protein sequence ID" value="GFG95330.1"/>
    <property type="molecule type" value="Genomic_DNA"/>
</dbReference>
<evidence type="ECO:0000313" key="2">
    <source>
        <dbReference type="Proteomes" id="UP000465301"/>
    </source>
</evidence>
<accession>A0A7I9Z304</accession>
<dbReference type="Proteomes" id="UP000465301">
    <property type="component" value="Unassembled WGS sequence"/>
</dbReference>
<reference evidence="1 2" key="1">
    <citation type="journal article" date="2019" name="Emerg. Microbes Infect.">
        <title>Comprehensive subspecies identification of 175 nontuberculous mycobacteria species based on 7547 genomic profiles.</title>
        <authorList>
            <person name="Matsumoto Y."/>
            <person name="Kinjo T."/>
            <person name="Motooka D."/>
            <person name="Nabeya D."/>
            <person name="Jung N."/>
            <person name="Uechi K."/>
            <person name="Horii T."/>
            <person name="Iida T."/>
            <person name="Fujita J."/>
            <person name="Nakamura S."/>
        </authorList>
    </citation>
    <scope>NUCLEOTIDE SEQUENCE [LARGE SCALE GENOMIC DNA]</scope>
    <source>
        <strain evidence="1 2">JCM 30726</strain>
    </source>
</reference>
<protein>
    <submittedName>
        <fullName evidence="1">Uncharacterized protein</fullName>
    </submittedName>
</protein>
<organism evidence="1 2">
    <name type="scientific">Mycobacterium timonense</name>
    <dbReference type="NCBI Taxonomy" id="701043"/>
    <lineage>
        <taxon>Bacteria</taxon>
        <taxon>Bacillati</taxon>
        <taxon>Actinomycetota</taxon>
        <taxon>Actinomycetes</taxon>
        <taxon>Mycobacteriales</taxon>
        <taxon>Mycobacteriaceae</taxon>
        <taxon>Mycobacterium</taxon>
        <taxon>Mycobacterium avium complex (MAC)</taxon>
    </lineage>
</organism>
<gene>
    <name evidence="1" type="ORF">MTIM_12090</name>
</gene>
<dbReference type="AlphaFoldDB" id="A0A7I9Z304"/>
<name>A0A7I9Z304_9MYCO</name>
<keyword evidence="2" id="KW-1185">Reference proteome</keyword>
<comment type="caution">
    <text evidence="1">The sequence shown here is derived from an EMBL/GenBank/DDBJ whole genome shotgun (WGS) entry which is preliminary data.</text>
</comment>
<sequence length="90" mass="9504">MVFIGASARPVGSGVLRSCTISAPEYAIRTSQEYEMHTEDARFPQSPCSCLDVYGDYISEDDGAVANTLPEPLAAAKPFEAAANAVSLFG</sequence>
<proteinExistence type="predicted"/>